<accession>A0ABV3X0K5</accession>
<dbReference type="InterPro" id="IPR041698">
    <property type="entry name" value="Methyltransf_25"/>
</dbReference>
<evidence type="ECO:0000313" key="6">
    <source>
        <dbReference type="Proteomes" id="UP001559025"/>
    </source>
</evidence>
<gene>
    <name evidence="5" type="ORF">V1479_24325</name>
</gene>
<dbReference type="GO" id="GO:0008168">
    <property type="term" value="F:methyltransferase activity"/>
    <property type="evidence" value="ECO:0007669"/>
    <property type="project" value="UniProtKB-KW"/>
</dbReference>
<dbReference type="PANTHER" id="PTHR43464:SF19">
    <property type="entry name" value="UBIQUINONE BIOSYNTHESIS O-METHYLTRANSFERASE, MITOCHONDRIAL"/>
    <property type="match status" value="1"/>
</dbReference>
<reference evidence="5 6" key="1">
    <citation type="submission" date="2024-01" db="EMBL/GenBank/DDBJ databases">
        <title>New evidence supports the origin of RcGTA from prophage.</title>
        <authorList>
            <person name="Xu Y."/>
            <person name="Liu B."/>
            <person name="Chen F."/>
        </authorList>
    </citation>
    <scope>NUCLEOTIDE SEQUENCE [LARGE SCALE GENOMIC DNA]</scope>
    <source>
        <strain evidence="5 6">CBW1107-2</strain>
    </source>
</reference>
<keyword evidence="3" id="KW-0949">S-adenosyl-L-methionine</keyword>
<dbReference type="EMBL" id="JAZHFV010000013">
    <property type="protein sequence ID" value="MEX4010441.1"/>
    <property type="molecule type" value="Genomic_DNA"/>
</dbReference>
<organism evidence="5 6">
    <name type="scientific">Neoaquamicrobium sediminum</name>
    <dbReference type="NCBI Taxonomy" id="1849104"/>
    <lineage>
        <taxon>Bacteria</taxon>
        <taxon>Pseudomonadati</taxon>
        <taxon>Pseudomonadota</taxon>
        <taxon>Alphaproteobacteria</taxon>
        <taxon>Hyphomicrobiales</taxon>
        <taxon>Phyllobacteriaceae</taxon>
        <taxon>Neoaquamicrobium</taxon>
    </lineage>
</organism>
<sequence length="210" mass="22976">MNQEFNAHRFWETRHVELQGDHRNVGNRGLTSEQNLVLIASKAALVSHRLGALGIKPPARVLDAGCGAGVFTSMLAPIGYDLFGSDVSPTAIETAKQTGCGEFVVSSLAEVGFAHKFDAVLCLDVLFHLVDDLEWAASVRALFEATLPGGVFVIIEHFPGKGAAQATHCRWRSVEDYTVALPQADWIEISNFHYPHERKQKALLIARRTG</sequence>
<protein>
    <submittedName>
        <fullName evidence="5">Methyltransferase domain-containing protein</fullName>
    </submittedName>
</protein>
<evidence type="ECO:0000256" key="3">
    <source>
        <dbReference type="ARBA" id="ARBA00022691"/>
    </source>
</evidence>
<dbReference type="RefSeq" id="WP_368805126.1">
    <property type="nucleotide sequence ID" value="NZ_JAZHFV010000013.1"/>
</dbReference>
<dbReference type="SUPFAM" id="SSF53335">
    <property type="entry name" value="S-adenosyl-L-methionine-dependent methyltransferases"/>
    <property type="match status" value="1"/>
</dbReference>
<dbReference type="InterPro" id="IPR029063">
    <property type="entry name" value="SAM-dependent_MTases_sf"/>
</dbReference>
<feature type="domain" description="Methyltransferase" evidence="4">
    <location>
        <begin position="61"/>
        <end position="150"/>
    </location>
</feature>
<dbReference type="PANTHER" id="PTHR43464">
    <property type="entry name" value="METHYLTRANSFERASE"/>
    <property type="match status" value="1"/>
</dbReference>
<evidence type="ECO:0000313" key="5">
    <source>
        <dbReference type="EMBL" id="MEX4010441.1"/>
    </source>
</evidence>
<evidence type="ECO:0000259" key="4">
    <source>
        <dbReference type="Pfam" id="PF13649"/>
    </source>
</evidence>
<dbReference type="Gene3D" id="3.40.50.150">
    <property type="entry name" value="Vaccinia Virus protein VP39"/>
    <property type="match status" value="1"/>
</dbReference>
<dbReference type="Proteomes" id="UP001559025">
    <property type="component" value="Unassembled WGS sequence"/>
</dbReference>
<evidence type="ECO:0000256" key="2">
    <source>
        <dbReference type="ARBA" id="ARBA00022679"/>
    </source>
</evidence>
<keyword evidence="2" id="KW-0808">Transferase</keyword>
<comment type="caution">
    <text evidence="5">The sequence shown here is derived from an EMBL/GenBank/DDBJ whole genome shotgun (WGS) entry which is preliminary data.</text>
</comment>
<dbReference type="GO" id="GO:0032259">
    <property type="term" value="P:methylation"/>
    <property type="evidence" value="ECO:0007669"/>
    <property type="project" value="UniProtKB-KW"/>
</dbReference>
<name>A0ABV3X0K5_9HYPH</name>
<dbReference type="CDD" id="cd02440">
    <property type="entry name" value="AdoMet_MTases"/>
    <property type="match status" value="1"/>
</dbReference>
<keyword evidence="1 5" id="KW-0489">Methyltransferase</keyword>
<dbReference type="Pfam" id="PF13649">
    <property type="entry name" value="Methyltransf_25"/>
    <property type="match status" value="1"/>
</dbReference>
<proteinExistence type="predicted"/>
<evidence type="ECO:0000256" key="1">
    <source>
        <dbReference type="ARBA" id="ARBA00022603"/>
    </source>
</evidence>
<keyword evidence="6" id="KW-1185">Reference proteome</keyword>